<dbReference type="RefSeq" id="WP_169361998.1">
    <property type="nucleotide sequence ID" value="NZ_JAAVJL010000001.1"/>
</dbReference>
<dbReference type="EMBL" id="JAAVJL010000001">
    <property type="protein sequence ID" value="NMF56901.1"/>
    <property type="molecule type" value="Genomic_DNA"/>
</dbReference>
<feature type="signal peptide" evidence="1">
    <location>
        <begin position="1"/>
        <end position="24"/>
    </location>
</feature>
<proteinExistence type="predicted"/>
<evidence type="ECO:0000256" key="1">
    <source>
        <dbReference type="SAM" id="SignalP"/>
    </source>
</evidence>
<comment type="caution">
    <text evidence="2">The sequence shown here is derived from an EMBL/GenBank/DDBJ whole genome shotgun (WGS) entry which is preliminary data.</text>
</comment>
<keyword evidence="1" id="KW-0732">Signal</keyword>
<accession>A0ABX1LN73</accession>
<evidence type="ECO:0000313" key="2">
    <source>
        <dbReference type="EMBL" id="NMF56901.1"/>
    </source>
</evidence>
<reference evidence="2 3" key="1">
    <citation type="submission" date="2020-03" db="EMBL/GenBank/DDBJ databases">
        <title>Draft Genome Sequence of 2-Methylisoborneol Producing Pseudanabaena yagii Strain GIHE-NHR1 Isolated from North Han River in South Korea.</title>
        <authorList>
            <person name="Jeong J."/>
        </authorList>
    </citation>
    <scope>NUCLEOTIDE SEQUENCE [LARGE SCALE GENOMIC DNA]</scope>
    <source>
        <strain evidence="2 3">GIHE-NHR1</strain>
    </source>
</reference>
<protein>
    <submittedName>
        <fullName evidence="2">Uncharacterized protein</fullName>
    </submittedName>
</protein>
<name>A0ABX1LN73_9CYAN</name>
<sequence>MQKLLINCLITGCSIAITATTAVASIEAQSADEYLDSTSPQVIQKIDGNIVTFKNSLGEAHNYYVPNWMFSKYNLQVGTSANLYNRNIVQGIYHDRYIDGASSSLLNTDAFSLNDSRSDCLISSRYATEGLASGKRVWFKTKDCPSTIPIVGSMSFYQPKTVASVTPIDSSASLPATTPTSVPNTIETPIEQTPVQGLW</sequence>
<evidence type="ECO:0000313" key="3">
    <source>
        <dbReference type="Proteomes" id="UP000738376"/>
    </source>
</evidence>
<gene>
    <name evidence="2" type="ORF">HC246_02435</name>
</gene>
<feature type="chain" id="PRO_5047190140" evidence="1">
    <location>
        <begin position="25"/>
        <end position="199"/>
    </location>
</feature>
<keyword evidence="3" id="KW-1185">Reference proteome</keyword>
<organism evidence="2 3">
    <name type="scientific">Pseudanabaena yagii GIHE-NHR1</name>
    <dbReference type="NCBI Taxonomy" id="2722753"/>
    <lineage>
        <taxon>Bacteria</taxon>
        <taxon>Bacillati</taxon>
        <taxon>Cyanobacteriota</taxon>
        <taxon>Cyanophyceae</taxon>
        <taxon>Pseudanabaenales</taxon>
        <taxon>Pseudanabaenaceae</taxon>
        <taxon>Pseudanabaena</taxon>
        <taxon>Pseudanabaena yagii</taxon>
    </lineage>
</organism>
<dbReference type="Proteomes" id="UP000738376">
    <property type="component" value="Unassembled WGS sequence"/>
</dbReference>